<feature type="signal peptide" evidence="19">
    <location>
        <begin position="1"/>
        <end position="28"/>
    </location>
</feature>
<evidence type="ECO:0000256" key="18">
    <source>
        <dbReference type="SAM" id="Phobius"/>
    </source>
</evidence>
<feature type="transmembrane region" description="Helical" evidence="18">
    <location>
        <begin position="231"/>
        <end position="257"/>
    </location>
</feature>
<evidence type="ECO:0000256" key="14">
    <source>
        <dbReference type="ARBA" id="ARBA00023170"/>
    </source>
</evidence>
<gene>
    <name evidence="22" type="ORF">POM88_034528</name>
</gene>
<keyword evidence="23" id="KW-1185">Reference proteome</keyword>
<evidence type="ECO:0000256" key="6">
    <source>
        <dbReference type="ARBA" id="ARBA00022729"/>
    </source>
</evidence>
<keyword evidence="15" id="KW-0325">Glycoprotein</keyword>
<dbReference type="PROSITE" id="PS51473">
    <property type="entry name" value="GNK2"/>
    <property type="match status" value="2"/>
</dbReference>
<keyword evidence="4" id="KW-0808">Transferase</keyword>
<evidence type="ECO:0000313" key="22">
    <source>
        <dbReference type="EMBL" id="KAK1368436.1"/>
    </source>
</evidence>
<dbReference type="InterPro" id="IPR002902">
    <property type="entry name" value="GNK2"/>
</dbReference>
<reference evidence="22" key="2">
    <citation type="submission" date="2023-05" db="EMBL/GenBank/DDBJ databases">
        <authorList>
            <person name="Schelkunov M.I."/>
        </authorList>
    </citation>
    <scope>NUCLEOTIDE SEQUENCE</scope>
    <source>
        <strain evidence="22">Hsosn_3</strain>
        <tissue evidence="22">Leaf</tissue>
    </source>
</reference>
<comment type="caution">
    <text evidence="22">The sequence shown here is derived from an EMBL/GenBank/DDBJ whole genome shotgun (WGS) entry which is preliminary data.</text>
</comment>
<evidence type="ECO:0000313" key="23">
    <source>
        <dbReference type="Proteomes" id="UP001237642"/>
    </source>
</evidence>
<keyword evidence="5 18" id="KW-0812">Transmembrane</keyword>
<keyword evidence="9 22" id="KW-0418">Kinase</keyword>
<organism evidence="22 23">
    <name type="scientific">Heracleum sosnowskyi</name>
    <dbReference type="NCBI Taxonomy" id="360622"/>
    <lineage>
        <taxon>Eukaryota</taxon>
        <taxon>Viridiplantae</taxon>
        <taxon>Streptophyta</taxon>
        <taxon>Embryophyta</taxon>
        <taxon>Tracheophyta</taxon>
        <taxon>Spermatophyta</taxon>
        <taxon>Magnoliopsida</taxon>
        <taxon>eudicotyledons</taxon>
        <taxon>Gunneridae</taxon>
        <taxon>Pentapetalae</taxon>
        <taxon>asterids</taxon>
        <taxon>campanulids</taxon>
        <taxon>Apiales</taxon>
        <taxon>Apiaceae</taxon>
        <taxon>Apioideae</taxon>
        <taxon>apioid superclade</taxon>
        <taxon>Tordylieae</taxon>
        <taxon>Tordyliinae</taxon>
        <taxon>Heracleum</taxon>
    </lineage>
</organism>
<evidence type="ECO:0000256" key="16">
    <source>
        <dbReference type="ARBA" id="ARBA00047899"/>
    </source>
</evidence>
<feature type="domain" description="Gnk2-homologous" evidence="21">
    <location>
        <begin position="110"/>
        <end position="214"/>
    </location>
</feature>
<evidence type="ECO:0000256" key="13">
    <source>
        <dbReference type="ARBA" id="ARBA00023157"/>
    </source>
</evidence>
<evidence type="ECO:0000256" key="10">
    <source>
        <dbReference type="ARBA" id="ARBA00022840"/>
    </source>
</evidence>
<accession>A0AAD8HJN8</accession>
<keyword evidence="12 18" id="KW-0472">Membrane</keyword>
<dbReference type="GO" id="GO:0004674">
    <property type="term" value="F:protein serine/threonine kinase activity"/>
    <property type="evidence" value="ECO:0007669"/>
    <property type="project" value="UniProtKB-KW"/>
</dbReference>
<evidence type="ECO:0000256" key="1">
    <source>
        <dbReference type="ARBA" id="ARBA00004167"/>
    </source>
</evidence>
<feature type="domain" description="Gnk2-homologous" evidence="21">
    <location>
        <begin position="1"/>
        <end position="104"/>
    </location>
</feature>
<dbReference type="Proteomes" id="UP001237642">
    <property type="component" value="Unassembled WGS sequence"/>
</dbReference>
<evidence type="ECO:0000256" key="5">
    <source>
        <dbReference type="ARBA" id="ARBA00022692"/>
    </source>
</evidence>
<comment type="subcellular location">
    <subcellularLocation>
        <location evidence="1">Membrane</location>
        <topology evidence="1">Single-pass membrane protein</topology>
    </subcellularLocation>
</comment>
<keyword evidence="7" id="KW-0677">Repeat</keyword>
<evidence type="ECO:0000256" key="19">
    <source>
        <dbReference type="SAM" id="SignalP"/>
    </source>
</evidence>
<dbReference type="EC" id="2.7.11.1" evidence="2"/>
<dbReference type="FunFam" id="3.30.200.20:FF:000195">
    <property type="entry name" value="G-type lectin S-receptor-like serine/threonine-protein kinase"/>
    <property type="match status" value="1"/>
</dbReference>
<evidence type="ECO:0000259" key="21">
    <source>
        <dbReference type="PROSITE" id="PS51473"/>
    </source>
</evidence>
<sequence length="591" mass="66750">MAVVMNFSTKRMVLFNLLLVFLRVAVYANTDPPYSDCHGEKFIEDRTDMDTVYGLFLCYNYVYHDTCTTCAEAATKDITNLCGKSKQALVWKDTCQLRYSNQNFFGHLDVAGNVNQTNPKRFLEPDRLKSTLKPILLNISKQAAYSSDMIATAYAPFSVEPIYAFGQCTKDLSPDDCSACLEAAISNLSSCCYYYRGARLYSRSCFLRYEFHNFTDATPQMPKHSARKNKWTFVVLSFGAAAVLVALIGVCIYCLALRNQLSNRRYRVSRPQVQLPETSEHRDPYAMLQKFQALKNLDPQEFPLIPIESVRVATDDFSDSNKLGQGGFGPVYKGTLSTGENIAVKRLSATSTQGSSEFINEVLLIFKLQHKNLVRLLGFCIDGEERILIYEYMSNSSLDVFLNDESKRAKVSWTVRLDIINGIARGMLECQANSTVKIVGTYGYIAPEFAMEGLYSIKSDVFSFGVLLLEIISGKRNADFHLSTRTTSLLAYAWRLWNDGKGKDLMDPLLADTCCLDDFLRCMHIGLLCVQEDSYDRPTMVSVVMMLNCETTTLRQPERPAYSIGRLPNHQKTCYNNFSINDLSISNAYPR</sequence>
<dbReference type="Pfam" id="PF07714">
    <property type="entry name" value="PK_Tyr_Ser-Thr"/>
    <property type="match status" value="2"/>
</dbReference>
<proteinExistence type="predicted"/>
<evidence type="ECO:0000256" key="2">
    <source>
        <dbReference type="ARBA" id="ARBA00012513"/>
    </source>
</evidence>
<evidence type="ECO:0000256" key="7">
    <source>
        <dbReference type="ARBA" id="ARBA00022737"/>
    </source>
</evidence>
<evidence type="ECO:0000256" key="4">
    <source>
        <dbReference type="ARBA" id="ARBA00022679"/>
    </source>
</evidence>
<dbReference type="PANTHER" id="PTHR27002:SF679">
    <property type="entry name" value="CYSTEINE-RICH RECEPTOR-LIKE PROTEIN KINASE 10 ISOFORM X1"/>
    <property type="match status" value="1"/>
</dbReference>
<name>A0AAD8HJN8_9APIA</name>
<dbReference type="PROSITE" id="PS50011">
    <property type="entry name" value="PROTEIN_KINASE_DOM"/>
    <property type="match status" value="1"/>
</dbReference>
<dbReference type="EMBL" id="JAUIZM010000008">
    <property type="protein sequence ID" value="KAK1368436.1"/>
    <property type="molecule type" value="Genomic_DNA"/>
</dbReference>
<dbReference type="InterPro" id="IPR000719">
    <property type="entry name" value="Prot_kinase_dom"/>
</dbReference>
<evidence type="ECO:0000256" key="12">
    <source>
        <dbReference type="ARBA" id="ARBA00023136"/>
    </source>
</evidence>
<evidence type="ECO:0000256" key="15">
    <source>
        <dbReference type="ARBA" id="ARBA00023180"/>
    </source>
</evidence>
<keyword evidence="8" id="KW-0547">Nucleotide-binding</keyword>
<keyword evidence="10" id="KW-0067">ATP-binding</keyword>
<dbReference type="Pfam" id="PF01657">
    <property type="entry name" value="Stress-antifung"/>
    <property type="match status" value="2"/>
</dbReference>
<feature type="domain" description="Protein kinase" evidence="20">
    <location>
        <begin position="317"/>
        <end position="591"/>
    </location>
</feature>
<keyword evidence="11 18" id="KW-1133">Transmembrane helix</keyword>
<dbReference type="FunFam" id="1.10.510.10:FF:001722">
    <property type="entry name" value="G-type lectin S-receptor-like serine/threonine-protein kinase B120"/>
    <property type="match status" value="1"/>
</dbReference>
<evidence type="ECO:0000256" key="9">
    <source>
        <dbReference type="ARBA" id="ARBA00022777"/>
    </source>
</evidence>
<dbReference type="CDD" id="cd23509">
    <property type="entry name" value="Gnk2-like"/>
    <property type="match status" value="2"/>
</dbReference>
<evidence type="ECO:0000256" key="8">
    <source>
        <dbReference type="ARBA" id="ARBA00022741"/>
    </source>
</evidence>
<keyword evidence="6 19" id="KW-0732">Signal</keyword>
<dbReference type="InterPro" id="IPR038408">
    <property type="entry name" value="GNK2_sf"/>
</dbReference>
<dbReference type="InterPro" id="IPR001245">
    <property type="entry name" value="Ser-Thr/Tyr_kinase_cat_dom"/>
</dbReference>
<dbReference type="AlphaFoldDB" id="A0AAD8HJN8"/>
<dbReference type="Gene3D" id="3.30.430.20">
    <property type="entry name" value="Gnk2 domain, C-X8-C-X2-C motif"/>
    <property type="match status" value="2"/>
</dbReference>
<keyword evidence="14 22" id="KW-0675">Receptor</keyword>
<dbReference type="SUPFAM" id="SSF56112">
    <property type="entry name" value="Protein kinase-like (PK-like)"/>
    <property type="match status" value="1"/>
</dbReference>
<dbReference type="Gene3D" id="1.10.510.10">
    <property type="entry name" value="Transferase(Phosphotransferase) domain 1"/>
    <property type="match status" value="2"/>
</dbReference>
<dbReference type="PANTHER" id="PTHR27002">
    <property type="entry name" value="RECEPTOR-LIKE SERINE/THREONINE-PROTEIN KINASE SD1-8"/>
    <property type="match status" value="1"/>
</dbReference>
<feature type="chain" id="PRO_5042128334" description="non-specific serine/threonine protein kinase" evidence="19">
    <location>
        <begin position="29"/>
        <end position="591"/>
    </location>
</feature>
<comment type="catalytic activity">
    <reaction evidence="17">
        <text>L-seryl-[protein] + ATP = O-phospho-L-seryl-[protein] + ADP + H(+)</text>
        <dbReference type="Rhea" id="RHEA:17989"/>
        <dbReference type="Rhea" id="RHEA-COMP:9863"/>
        <dbReference type="Rhea" id="RHEA-COMP:11604"/>
        <dbReference type="ChEBI" id="CHEBI:15378"/>
        <dbReference type="ChEBI" id="CHEBI:29999"/>
        <dbReference type="ChEBI" id="CHEBI:30616"/>
        <dbReference type="ChEBI" id="CHEBI:83421"/>
        <dbReference type="ChEBI" id="CHEBI:456216"/>
        <dbReference type="EC" id="2.7.11.1"/>
    </reaction>
</comment>
<evidence type="ECO:0000259" key="20">
    <source>
        <dbReference type="PROSITE" id="PS50011"/>
    </source>
</evidence>
<evidence type="ECO:0000256" key="17">
    <source>
        <dbReference type="ARBA" id="ARBA00048679"/>
    </source>
</evidence>
<evidence type="ECO:0000256" key="11">
    <source>
        <dbReference type="ARBA" id="ARBA00022989"/>
    </source>
</evidence>
<dbReference type="InterPro" id="IPR011009">
    <property type="entry name" value="Kinase-like_dom_sf"/>
</dbReference>
<dbReference type="GO" id="GO:0005886">
    <property type="term" value="C:plasma membrane"/>
    <property type="evidence" value="ECO:0007669"/>
    <property type="project" value="TreeGrafter"/>
</dbReference>
<keyword evidence="13" id="KW-1015">Disulfide bond</keyword>
<dbReference type="GO" id="GO:0005524">
    <property type="term" value="F:ATP binding"/>
    <property type="evidence" value="ECO:0007669"/>
    <property type="project" value="UniProtKB-KW"/>
</dbReference>
<reference evidence="22" key="1">
    <citation type="submission" date="2023-02" db="EMBL/GenBank/DDBJ databases">
        <title>Genome of toxic invasive species Heracleum sosnowskyi carries increased number of genes despite the absence of recent whole-genome duplications.</title>
        <authorList>
            <person name="Schelkunov M."/>
            <person name="Shtratnikova V."/>
            <person name="Makarenko M."/>
            <person name="Klepikova A."/>
            <person name="Omelchenko D."/>
            <person name="Novikova G."/>
            <person name="Obukhova E."/>
            <person name="Bogdanov V."/>
            <person name="Penin A."/>
            <person name="Logacheva M."/>
        </authorList>
    </citation>
    <scope>NUCLEOTIDE SEQUENCE</scope>
    <source>
        <strain evidence="22">Hsosn_3</strain>
        <tissue evidence="22">Leaf</tissue>
    </source>
</reference>
<keyword evidence="3" id="KW-0723">Serine/threonine-protein kinase</keyword>
<evidence type="ECO:0000256" key="3">
    <source>
        <dbReference type="ARBA" id="ARBA00022527"/>
    </source>
</evidence>
<protein>
    <recommendedName>
        <fullName evidence="2">non-specific serine/threonine protein kinase</fullName>
        <ecNumber evidence="2">2.7.11.1</ecNumber>
    </recommendedName>
</protein>
<comment type="catalytic activity">
    <reaction evidence="16">
        <text>L-threonyl-[protein] + ATP = O-phospho-L-threonyl-[protein] + ADP + H(+)</text>
        <dbReference type="Rhea" id="RHEA:46608"/>
        <dbReference type="Rhea" id="RHEA-COMP:11060"/>
        <dbReference type="Rhea" id="RHEA-COMP:11605"/>
        <dbReference type="ChEBI" id="CHEBI:15378"/>
        <dbReference type="ChEBI" id="CHEBI:30013"/>
        <dbReference type="ChEBI" id="CHEBI:30616"/>
        <dbReference type="ChEBI" id="CHEBI:61977"/>
        <dbReference type="ChEBI" id="CHEBI:456216"/>
        <dbReference type="EC" id="2.7.11.1"/>
    </reaction>
</comment>